<name>A0ABX8V134_9BACT</name>
<accession>A0ABX8V134</accession>
<protein>
    <submittedName>
        <fullName evidence="2">Uncharacterized protein</fullName>
    </submittedName>
</protein>
<evidence type="ECO:0000256" key="1">
    <source>
        <dbReference type="SAM" id="Phobius"/>
    </source>
</evidence>
<gene>
    <name evidence="2" type="ORF">RHABOEDO_001157</name>
</gene>
<evidence type="ECO:0000313" key="2">
    <source>
        <dbReference type="EMBL" id="QYF48918.1"/>
    </source>
</evidence>
<keyword evidence="1" id="KW-0472">Membrane</keyword>
<dbReference type="Proteomes" id="UP000826014">
    <property type="component" value="Chromosome"/>
</dbReference>
<reference evidence="2 3" key="1">
    <citation type="journal article" date="2022" name="bioRxiv">
        <title>Ecology and evolution of chlamydial symbionts of arthropods.</title>
        <authorList>
            <person name="Halter T."/>
            <person name="Koestlbacher S."/>
            <person name="Collingro A."/>
            <person name="Sixt B.S."/>
            <person name="Toenshoff E.R."/>
            <person name="Hendrickx F."/>
            <person name="Kostanjsek R."/>
            <person name="Horn M."/>
        </authorList>
    </citation>
    <scope>NUCLEOTIDE SEQUENCE [LARGE SCALE GENOMIC DNA]</scope>
    <source>
        <strain evidence="2">W744xW776</strain>
    </source>
</reference>
<dbReference type="EMBL" id="CP075587">
    <property type="protein sequence ID" value="QYF48918.1"/>
    <property type="molecule type" value="Genomic_DNA"/>
</dbReference>
<evidence type="ECO:0000313" key="3">
    <source>
        <dbReference type="Proteomes" id="UP000826014"/>
    </source>
</evidence>
<sequence>MATLTQTNRFTPFALPPSYQEAMGINIQPTAPVQSLEDALIELGQNSENAHIRNIAQYHITPKQPNLAKKIKTFFAEKWTATKAYPQAGANKVKNIFNSAYHHPTVPYIGAGLLGTATGLLMGLSVPTGFMLGVAVKLGSIGLDKGLDAINSASNQIFNWVNGSKPESENISQSSFKQTVRIVPIAVLSFSLGLNSYNLALASKIAATAVVIGAGAFAIGTTVHAQ</sequence>
<keyword evidence="1" id="KW-1133">Transmembrane helix</keyword>
<keyword evidence="3" id="KW-1185">Reference proteome</keyword>
<organism evidence="2 3">
    <name type="scientific">Candidatus Rhabdochlamydia oedothoracis</name>
    <dbReference type="NCBI Taxonomy" id="2720720"/>
    <lineage>
        <taxon>Bacteria</taxon>
        <taxon>Pseudomonadati</taxon>
        <taxon>Chlamydiota</taxon>
        <taxon>Chlamydiia</taxon>
        <taxon>Parachlamydiales</taxon>
        <taxon>Candidatus Rhabdochlamydiaceae</taxon>
        <taxon>Candidatus Rhabdochlamydia</taxon>
    </lineage>
</organism>
<keyword evidence="1" id="KW-0812">Transmembrane</keyword>
<feature type="transmembrane region" description="Helical" evidence="1">
    <location>
        <begin position="205"/>
        <end position="225"/>
    </location>
</feature>
<proteinExistence type="predicted"/>